<dbReference type="PROSITE" id="PS50234">
    <property type="entry name" value="VWFA"/>
    <property type="match status" value="1"/>
</dbReference>
<dbReference type="CDD" id="cd00198">
    <property type="entry name" value="vWFA"/>
    <property type="match status" value="1"/>
</dbReference>
<keyword evidence="3" id="KW-1185">Reference proteome</keyword>
<organism evidence="2 3">
    <name type="scientific">Brevibacillus reuszeri</name>
    <dbReference type="NCBI Taxonomy" id="54915"/>
    <lineage>
        <taxon>Bacteria</taxon>
        <taxon>Bacillati</taxon>
        <taxon>Bacillota</taxon>
        <taxon>Bacilli</taxon>
        <taxon>Bacillales</taxon>
        <taxon>Paenibacillaceae</taxon>
        <taxon>Brevibacillus</taxon>
    </lineage>
</organism>
<evidence type="ECO:0000313" key="2">
    <source>
        <dbReference type="EMBL" id="GED72022.1"/>
    </source>
</evidence>
<dbReference type="Proteomes" id="UP000319578">
    <property type="component" value="Unassembled WGS sequence"/>
</dbReference>
<comment type="caution">
    <text evidence="2">The sequence shown here is derived from an EMBL/GenBank/DDBJ whole genome shotgun (WGS) entry which is preliminary data.</text>
</comment>
<accession>A0ABQ0TVS6</accession>
<dbReference type="SUPFAM" id="SSF53300">
    <property type="entry name" value="vWA-like"/>
    <property type="match status" value="2"/>
</dbReference>
<dbReference type="InterPro" id="IPR036465">
    <property type="entry name" value="vWFA_dom_sf"/>
</dbReference>
<reference evidence="2 3" key="1">
    <citation type="submission" date="2019-06" db="EMBL/GenBank/DDBJ databases">
        <title>Whole genome shotgun sequence of Brevibacillus reuszeri NBRC 15719.</title>
        <authorList>
            <person name="Hosoyama A."/>
            <person name="Uohara A."/>
            <person name="Ohji S."/>
            <person name="Ichikawa N."/>
        </authorList>
    </citation>
    <scope>NUCLEOTIDE SEQUENCE [LARGE SCALE GENOMIC DNA]</scope>
    <source>
        <strain evidence="2 3">NBRC 15719</strain>
    </source>
</reference>
<evidence type="ECO:0000259" key="1">
    <source>
        <dbReference type="PROSITE" id="PS50234"/>
    </source>
</evidence>
<protein>
    <recommendedName>
        <fullName evidence="1">VWFA domain-containing protein</fullName>
    </recommendedName>
</protein>
<sequence>MFSDLPVDTVAKTGRMGRLFVKEATLKQILVVTDGCSNSGMSPVAAASLAREQGITVNVIGVIDKSELGEKGEREIRDIAEAGGGLCDIVYPQQLAQTVQMLTRKAMTRTIHQVVNKELKEILGDSGIDELAPEKRVQVAGMVDELGEKSSLNVVMLVDTSGSMKPKLSAVQQAIHDFSISLHSRSGQSRMAVGSFPGKHKYLDIRIPWTEKVEQAHQITSDLAMSGITPTGPAIVEAIALFEQVKLPQPLADRYASMEEDDDHNGSLRDHVF</sequence>
<dbReference type="Gene3D" id="3.40.50.410">
    <property type="entry name" value="von Willebrand factor, type A domain"/>
    <property type="match status" value="1"/>
</dbReference>
<name>A0ABQ0TVS6_9BACL</name>
<feature type="domain" description="VWFA" evidence="1">
    <location>
        <begin position="1"/>
        <end position="111"/>
    </location>
</feature>
<gene>
    <name evidence="2" type="primary">yabS</name>
    <name evidence="2" type="ORF">BRE01_57240</name>
</gene>
<dbReference type="InterPro" id="IPR002035">
    <property type="entry name" value="VWF_A"/>
</dbReference>
<evidence type="ECO:0000313" key="3">
    <source>
        <dbReference type="Proteomes" id="UP000319578"/>
    </source>
</evidence>
<proteinExistence type="predicted"/>
<dbReference type="EMBL" id="BJON01000025">
    <property type="protein sequence ID" value="GED72022.1"/>
    <property type="molecule type" value="Genomic_DNA"/>
</dbReference>